<evidence type="ECO:0000313" key="8">
    <source>
        <dbReference type="EMBL" id="AFM27378.1"/>
    </source>
</evidence>
<dbReference type="GO" id="GO:0046872">
    <property type="term" value="F:metal ion binding"/>
    <property type="evidence" value="ECO:0007669"/>
    <property type="project" value="UniProtKB-KW"/>
</dbReference>
<dbReference type="KEGG" id="dti:Desti_4759"/>
<dbReference type="EMBL" id="CP003360">
    <property type="protein sequence ID" value="AFM27378.1"/>
    <property type="molecule type" value="Genomic_DNA"/>
</dbReference>
<comment type="cofactor">
    <cofactor evidence="7">
        <name>[2Fe-2S] cluster</name>
        <dbReference type="ChEBI" id="CHEBI:190135"/>
    </cofactor>
    <text evidence="7">Binds 1 [2Fe-2S] cluster.</text>
</comment>
<keyword evidence="9" id="KW-1185">Reference proteome</keyword>
<evidence type="ECO:0000256" key="6">
    <source>
        <dbReference type="ARBA" id="ARBA00034078"/>
    </source>
</evidence>
<feature type="binding site" evidence="7">
    <location>
        <position position="125"/>
    </location>
    <ligand>
        <name>[2Fe-2S] cluster</name>
        <dbReference type="ChEBI" id="CHEBI:190135"/>
    </ligand>
</feature>
<dbReference type="FunFam" id="3.40.30.10:FF:000015">
    <property type="entry name" value="NADH-quinone oxidoreductase subunit E"/>
    <property type="match status" value="1"/>
</dbReference>
<organism evidence="8 9">
    <name type="scientific">Desulfomonile tiedjei (strain ATCC 49306 / DSM 6799 / DCB-1)</name>
    <dbReference type="NCBI Taxonomy" id="706587"/>
    <lineage>
        <taxon>Bacteria</taxon>
        <taxon>Pseudomonadati</taxon>
        <taxon>Thermodesulfobacteriota</taxon>
        <taxon>Desulfomonilia</taxon>
        <taxon>Desulfomonilales</taxon>
        <taxon>Desulfomonilaceae</taxon>
        <taxon>Desulfomonile</taxon>
    </lineage>
</organism>
<accession>I4CCT7</accession>
<dbReference type="InterPro" id="IPR036249">
    <property type="entry name" value="Thioredoxin-like_sf"/>
</dbReference>
<dbReference type="EC" id="1.6.5.3" evidence="8"/>
<dbReference type="SUPFAM" id="SSF52833">
    <property type="entry name" value="Thioredoxin-like"/>
    <property type="match status" value="1"/>
</dbReference>
<dbReference type="AlphaFoldDB" id="I4CCT7"/>
<dbReference type="Gene3D" id="1.10.10.1590">
    <property type="entry name" value="NADH-quinone oxidoreductase subunit E"/>
    <property type="match status" value="1"/>
</dbReference>
<keyword evidence="4 7" id="KW-0408">Iron</keyword>
<keyword evidence="8" id="KW-0560">Oxidoreductase</keyword>
<dbReference type="InterPro" id="IPR042128">
    <property type="entry name" value="NuoE_dom"/>
</dbReference>
<evidence type="ECO:0000256" key="1">
    <source>
        <dbReference type="ARBA" id="ARBA00010643"/>
    </source>
</evidence>
<name>I4CCT7_DESTA</name>
<dbReference type="PANTHER" id="PTHR10371:SF3">
    <property type="entry name" value="NADH DEHYDROGENASE [UBIQUINONE] FLAVOPROTEIN 2, MITOCHONDRIAL"/>
    <property type="match status" value="1"/>
</dbReference>
<dbReference type="PANTHER" id="PTHR10371">
    <property type="entry name" value="NADH DEHYDROGENASE UBIQUINONE FLAVOPROTEIN 2, MITOCHONDRIAL"/>
    <property type="match status" value="1"/>
</dbReference>
<sequence length="157" mass="17985">MLTDEMKKQIQEEVERSGTRKAGCIEAIQIVQQDLGWISDEVLVEIAEFLDMTPAELEGVASFYNHIYRKPVGKHRIMICASVTCWIMGYEKLLDHICQRLGIQMGQTTADGMFTLLPIQCLGVCEQAPALMIDEELYTHLDENAFDRILEKYRERA</sequence>
<dbReference type="InterPro" id="IPR041921">
    <property type="entry name" value="NuoE_N"/>
</dbReference>
<dbReference type="InterPro" id="IPR002023">
    <property type="entry name" value="NuoE-like"/>
</dbReference>
<dbReference type="eggNOG" id="COG1905">
    <property type="taxonomic scope" value="Bacteria"/>
</dbReference>
<evidence type="ECO:0000313" key="9">
    <source>
        <dbReference type="Proteomes" id="UP000006055"/>
    </source>
</evidence>
<dbReference type="GO" id="GO:0003954">
    <property type="term" value="F:NADH dehydrogenase activity"/>
    <property type="evidence" value="ECO:0007669"/>
    <property type="project" value="TreeGrafter"/>
</dbReference>
<keyword evidence="2 7" id="KW-0001">2Fe-2S</keyword>
<dbReference type="Proteomes" id="UP000006055">
    <property type="component" value="Chromosome"/>
</dbReference>
<dbReference type="NCBIfam" id="NF005722">
    <property type="entry name" value="PRK07539.1-2"/>
    <property type="match status" value="1"/>
</dbReference>
<dbReference type="RefSeq" id="WP_014812486.1">
    <property type="nucleotide sequence ID" value="NC_018025.1"/>
</dbReference>
<evidence type="ECO:0000256" key="5">
    <source>
        <dbReference type="ARBA" id="ARBA00023014"/>
    </source>
</evidence>
<dbReference type="NCBIfam" id="TIGR01958">
    <property type="entry name" value="nuoE_fam"/>
    <property type="match status" value="1"/>
</dbReference>
<feature type="binding site" evidence="7">
    <location>
        <position position="85"/>
    </location>
    <ligand>
        <name>[2Fe-2S] cluster</name>
        <dbReference type="ChEBI" id="CHEBI:190135"/>
    </ligand>
</feature>
<dbReference type="PIRSF" id="PIRSF000216">
    <property type="entry name" value="NADH_DH_24kDa"/>
    <property type="match status" value="1"/>
</dbReference>
<dbReference type="Pfam" id="PF01257">
    <property type="entry name" value="2Fe-2S_thioredx"/>
    <property type="match status" value="1"/>
</dbReference>
<protein>
    <submittedName>
        <fullName evidence="8">NADH dehydrogenase subunit E</fullName>
        <ecNumber evidence="8">1.6.5.3</ecNumber>
    </submittedName>
</protein>
<evidence type="ECO:0000256" key="4">
    <source>
        <dbReference type="ARBA" id="ARBA00023004"/>
    </source>
</evidence>
<evidence type="ECO:0000256" key="7">
    <source>
        <dbReference type="PIRSR" id="PIRSR000216-1"/>
    </source>
</evidence>
<feature type="binding site" evidence="7">
    <location>
        <position position="121"/>
    </location>
    <ligand>
        <name>[2Fe-2S] cluster</name>
        <dbReference type="ChEBI" id="CHEBI:190135"/>
    </ligand>
</feature>
<dbReference type="PROSITE" id="PS01099">
    <property type="entry name" value="COMPLEX1_24K"/>
    <property type="match status" value="1"/>
</dbReference>
<gene>
    <name evidence="8" type="ordered locus">Desti_4759</name>
</gene>
<dbReference type="CDD" id="cd03064">
    <property type="entry name" value="TRX_Fd_NuoE"/>
    <property type="match status" value="1"/>
</dbReference>
<proteinExistence type="inferred from homology"/>
<dbReference type="GO" id="GO:0051537">
    <property type="term" value="F:2 iron, 2 sulfur cluster binding"/>
    <property type="evidence" value="ECO:0007669"/>
    <property type="project" value="UniProtKB-KW"/>
</dbReference>
<dbReference type="OrthoDB" id="9807941at2"/>
<comment type="cofactor">
    <cofactor evidence="6">
        <name>[2Fe-2S] cluster</name>
        <dbReference type="ChEBI" id="CHEBI:190135"/>
    </cofactor>
</comment>
<reference evidence="9" key="1">
    <citation type="submission" date="2012-06" db="EMBL/GenBank/DDBJ databases">
        <title>Complete sequence of chromosome of Desulfomonile tiedjei DSM 6799.</title>
        <authorList>
            <person name="Lucas S."/>
            <person name="Copeland A."/>
            <person name="Lapidus A."/>
            <person name="Glavina del Rio T."/>
            <person name="Dalin E."/>
            <person name="Tice H."/>
            <person name="Bruce D."/>
            <person name="Goodwin L."/>
            <person name="Pitluck S."/>
            <person name="Peters L."/>
            <person name="Ovchinnikova G."/>
            <person name="Zeytun A."/>
            <person name="Lu M."/>
            <person name="Kyrpides N."/>
            <person name="Mavromatis K."/>
            <person name="Ivanova N."/>
            <person name="Brettin T."/>
            <person name="Detter J.C."/>
            <person name="Han C."/>
            <person name="Larimer F."/>
            <person name="Land M."/>
            <person name="Hauser L."/>
            <person name="Markowitz V."/>
            <person name="Cheng J.-F."/>
            <person name="Hugenholtz P."/>
            <person name="Woyke T."/>
            <person name="Wu D."/>
            <person name="Spring S."/>
            <person name="Schroeder M."/>
            <person name="Brambilla E."/>
            <person name="Klenk H.-P."/>
            <person name="Eisen J.A."/>
        </authorList>
    </citation>
    <scope>NUCLEOTIDE SEQUENCE [LARGE SCALE GENOMIC DNA]</scope>
    <source>
        <strain evidence="9">ATCC 49306 / DSM 6799 / DCB-1</strain>
    </source>
</reference>
<dbReference type="Gene3D" id="3.40.30.10">
    <property type="entry name" value="Glutaredoxin"/>
    <property type="match status" value="1"/>
</dbReference>
<dbReference type="HOGENOM" id="CLU_054362_2_0_7"/>
<evidence type="ECO:0000256" key="3">
    <source>
        <dbReference type="ARBA" id="ARBA00022723"/>
    </source>
</evidence>
<comment type="similarity">
    <text evidence="1">Belongs to the complex I 24 kDa subunit family.</text>
</comment>
<dbReference type="STRING" id="706587.Desti_4759"/>
<keyword evidence="3 7" id="KW-0479">Metal-binding</keyword>
<evidence type="ECO:0000256" key="2">
    <source>
        <dbReference type="ARBA" id="ARBA00022714"/>
    </source>
</evidence>
<keyword evidence="5 7" id="KW-0411">Iron-sulfur</keyword>
<feature type="binding site" evidence="7">
    <location>
        <position position="80"/>
    </location>
    <ligand>
        <name>[2Fe-2S] cluster</name>
        <dbReference type="ChEBI" id="CHEBI:190135"/>
    </ligand>
</feature>